<protein>
    <submittedName>
        <fullName evidence="2">(rape) hypothetical protein</fullName>
    </submittedName>
    <submittedName>
        <fullName evidence="3">BnaC09g29800D protein</fullName>
    </submittedName>
</protein>
<proteinExistence type="predicted"/>
<feature type="transmembrane region" description="Helical" evidence="1">
    <location>
        <begin position="68"/>
        <end position="88"/>
    </location>
</feature>
<evidence type="ECO:0000256" key="1">
    <source>
        <dbReference type="SAM" id="Phobius"/>
    </source>
</evidence>
<dbReference type="SMR" id="A0A078HFS5"/>
<keyword evidence="1" id="KW-0472">Membrane</keyword>
<dbReference type="Proteomes" id="UP001295469">
    <property type="component" value="Chromosome C09"/>
</dbReference>
<evidence type="ECO:0000313" key="4">
    <source>
        <dbReference type="Proteomes" id="UP000028999"/>
    </source>
</evidence>
<organism evidence="3 4">
    <name type="scientific">Brassica napus</name>
    <name type="common">Rape</name>
    <dbReference type="NCBI Taxonomy" id="3708"/>
    <lineage>
        <taxon>Eukaryota</taxon>
        <taxon>Viridiplantae</taxon>
        <taxon>Streptophyta</taxon>
        <taxon>Embryophyta</taxon>
        <taxon>Tracheophyta</taxon>
        <taxon>Spermatophyta</taxon>
        <taxon>Magnoliopsida</taxon>
        <taxon>eudicotyledons</taxon>
        <taxon>Gunneridae</taxon>
        <taxon>Pentapetalae</taxon>
        <taxon>rosids</taxon>
        <taxon>malvids</taxon>
        <taxon>Brassicales</taxon>
        <taxon>Brassicaceae</taxon>
        <taxon>Brassiceae</taxon>
        <taxon>Brassica</taxon>
    </lineage>
</organism>
<keyword evidence="4" id="KW-1185">Reference proteome</keyword>
<keyword evidence="1" id="KW-1133">Transmembrane helix</keyword>
<reference evidence="3 4" key="1">
    <citation type="journal article" date="2014" name="Science">
        <title>Plant genetics. Early allopolyploid evolution in the post-Neolithic Brassica napus oilseed genome.</title>
        <authorList>
            <person name="Chalhoub B."/>
            <person name="Denoeud F."/>
            <person name="Liu S."/>
            <person name="Parkin I.A."/>
            <person name="Tang H."/>
            <person name="Wang X."/>
            <person name="Chiquet J."/>
            <person name="Belcram H."/>
            <person name="Tong C."/>
            <person name="Samans B."/>
            <person name="Correa M."/>
            <person name="Da Silva C."/>
            <person name="Just J."/>
            <person name="Falentin C."/>
            <person name="Koh C.S."/>
            <person name="Le Clainche I."/>
            <person name="Bernard M."/>
            <person name="Bento P."/>
            <person name="Noel B."/>
            <person name="Labadie K."/>
            <person name="Alberti A."/>
            <person name="Charles M."/>
            <person name="Arnaud D."/>
            <person name="Guo H."/>
            <person name="Daviaud C."/>
            <person name="Alamery S."/>
            <person name="Jabbari K."/>
            <person name="Zhao M."/>
            <person name="Edger P.P."/>
            <person name="Chelaifa H."/>
            <person name="Tack D."/>
            <person name="Lassalle G."/>
            <person name="Mestiri I."/>
            <person name="Schnel N."/>
            <person name="Le Paslier M.C."/>
            <person name="Fan G."/>
            <person name="Renault V."/>
            <person name="Bayer P.E."/>
            <person name="Golicz A.A."/>
            <person name="Manoli S."/>
            <person name="Lee T.H."/>
            <person name="Thi V.H."/>
            <person name="Chalabi S."/>
            <person name="Hu Q."/>
            <person name="Fan C."/>
            <person name="Tollenaere R."/>
            <person name="Lu Y."/>
            <person name="Battail C."/>
            <person name="Shen J."/>
            <person name="Sidebottom C.H."/>
            <person name="Wang X."/>
            <person name="Canaguier A."/>
            <person name="Chauveau A."/>
            <person name="Berard A."/>
            <person name="Deniot G."/>
            <person name="Guan M."/>
            <person name="Liu Z."/>
            <person name="Sun F."/>
            <person name="Lim Y.P."/>
            <person name="Lyons E."/>
            <person name="Town C.D."/>
            <person name="Bancroft I."/>
            <person name="Wang X."/>
            <person name="Meng J."/>
            <person name="Ma J."/>
            <person name="Pires J.C."/>
            <person name="King G.J."/>
            <person name="Brunel D."/>
            <person name="Delourme R."/>
            <person name="Renard M."/>
            <person name="Aury J.M."/>
            <person name="Adams K.L."/>
            <person name="Batley J."/>
            <person name="Snowdon R.J."/>
            <person name="Tost J."/>
            <person name="Edwards D."/>
            <person name="Zhou Y."/>
            <person name="Hua W."/>
            <person name="Sharpe A.G."/>
            <person name="Paterson A.H."/>
            <person name="Guan C."/>
            <person name="Wincker P."/>
        </authorList>
    </citation>
    <scope>NUCLEOTIDE SEQUENCE [LARGE SCALE GENOMIC DNA]</scope>
    <source>
        <strain evidence="4">cv. Darmor-bzh</strain>
    </source>
</reference>
<reference evidence="3" key="2">
    <citation type="submission" date="2014-06" db="EMBL/GenBank/DDBJ databases">
        <authorList>
            <person name="Genoscope - CEA"/>
        </authorList>
    </citation>
    <scope>NUCLEOTIDE SEQUENCE</scope>
</reference>
<dbReference type="Proteomes" id="UP000028999">
    <property type="component" value="Unassembled WGS sequence"/>
</dbReference>
<evidence type="ECO:0000313" key="2">
    <source>
        <dbReference type="EMBL" id="CAF1757154.1"/>
    </source>
</evidence>
<reference evidence="2" key="3">
    <citation type="submission" date="2021-01" db="EMBL/GenBank/DDBJ databases">
        <authorList>
            <consortium name="Genoscope - CEA"/>
            <person name="William W."/>
        </authorList>
    </citation>
    <scope>NUCLEOTIDE SEQUENCE</scope>
</reference>
<dbReference type="PaxDb" id="3708-A0A078HFS5"/>
<dbReference type="AlphaFoldDB" id="A0A078HFS5"/>
<dbReference type="EMBL" id="HG994373">
    <property type="protein sequence ID" value="CAF1757154.1"/>
    <property type="molecule type" value="Genomic_DNA"/>
</dbReference>
<gene>
    <name evidence="3" type="primary">BnaC09g29800D</name>
    <name evidence="2" type="ORF">DARMORV10_C09P43310.1</name>
    <name evidence="3" type="ORF">GSBRNA2T00059051001</name>
</gene>
<dbReference type="Gramene" id="CDY35658">
    <property type="protein sequence ID" value="CDY35658"/>
    <property type="gene ID" value="GSBRNA2T00059051001"/>
</dbReference>
<accession>A0A078HFS5</accession>
<dbReference type="EMBL" id="LK032357">
    <property type="protein sequence ID" value="CDY35658.1"/>
    <property type="molecule type" value="Genomic_DNA"/>
</dbReference>
<name>A0A078HFS5_BRANA</name>
<sequence>MEARDIMHSQRDKIRELKAVNNEFLRERNYVHEGSNAFGDTPRAFDDNKKLQIKVLKAVEKENLLRQFIAISWAGFFVATSIIVSTVLQ</sequence>
<evidence type="ECO:0000313" key="3">
    <source>
        <dbReference type="EMBL" id="CDY35658.1"/>
    </source>
</evidence>
<keyword evidence="1" id="KW-0812">Transmembrane</keyword>